<sequence>MAAAGLMAWVVAQQLDYTLWQNHVALNAGAIAGLAKAAGVGDKWKEVRDAVLTKTASEKEIVERIAQLGLDKGVLEMALSAFSMLRHTVAKEQNRKCSVRVKASGELRAGNESRQIQKGP</sequence>
<dbReference type="KEGG" id="pai:PAE2171"/>
<reference evidence="1 2" key="1">
    <citation type="journal article" date="2002" name="Proc. Natl. Acad. Sci. U.S.A.">
        <title>Genome sequence of the hyperthermophilic crenarchaeon Pyrobaculum aerophilum.</title>
        <authorList>
            <person name="Fitz-Gibbon S.T."/>
            <person name="Ladner H."/>
            <person name="Kim U.J."/>
            <person name="Stetter K.O."/>
            <person name="Simon M.I."/>
            <person name="Miller J.H."/>
        </authorList>
    </citation>
    <scope>NUCLEOTIDE SEQUENCE [LARGE SCALE GENOMIC DNA]</scope>
    <source>
        <strain evidence="2">ATCC 51768 / DSM 7523 / JCM 9630 / CIP 104966 / NBRC 100827 / IM2</strain>
    </source>
</reference>
<name>Q8ZVQ5_PYRAE</name>
<organism evidence="1 2">
    <name type="scientific">Pyrobaculum aerophilum (strain ATCC 51768 / DSM 7523 / JCM 9630 / CIP 104966 / NBRC 100827 / IM2)</name>
    <dbReference type="NCBI Taxonomy" id="178306"/>
    <lineage>
        <taxon>Archaea</taxon>
        <taxon>Thermoproteota</taxon>
        <taxon>Thermoprotei</taxon>
        <taxon>Thermoproteales</taxon>
        <taxon>Thermoproteaceae</taxon>
        <taxon>Pyrobaculum</taxon>
    </lineage>
</organism>
<dbReference type="eggNOG" id="arCOG07952">
    <property type="taxonomic scope" value="Archaea"/>
</dbReference>
<dbReference type="HOGENOM" id="CLU_2044494_0_0_2"/>
<dbReference type="AlphaFoldDB" id="Q8ZVQ5"/>
<dbReference type="Proteomes" id="UP000002439">
    <property type="component" value="Chromosome"/>
</dbReference>
<dbReference type="EMBL" id="AE009441">
    <property type="protein sequence ID" value="AAL64001.1"/>
    <property type="molecule type" value="Genomic_DNA"/>
</dbReference>
<evidence type="ECO:0000313" key="1">
    <source>
        <dbReference type="EMBL" id="AAL64001.1"/>
    </source>
</evidence>
<accession>Q8ZVQ5</accession>
<gene>
    <name evidence="1" type="ordered locus">PAE2171</name>
</gene>
<keyword evidence="2" id="KW-1185">Reference proteome</keyword>
<proteinExistence type="predicted"/>
<evidence type="ECO:0000313" key="2">
    <source>
        <dbReference type="Proteomes" id="UP000002439"/>
    </source>
</evidence>
<dbReference type="InParanoid" id="Q8ZVQ5"/>
<protein>
    <submittedName>
        <fullName evidence="1">PaREP2b, degenerate</fullName>
    </submittedName>
</protein>
<dbReference type="EnsemblBacteria" id="AAL64001">
    <property type="protein sequence ID" value="AAL64001"/>
    <property type="gene ID" value="PAE2171"/>
</dbReference>
<dbReference type="PATRIC" id="fig|178306.9.peg.1610"/>